<evidence type="ECO:0000313" key="2">
    <source>
        <dbReference type="Proteomes" id="UP000298416"/>
    </source>
</evidence>
<dbReference type="SUPFAM" id="SSF53098">
    <property type="entry name" value="Ribonuclease H-like"/>
    <property type="match status" value="1"/>
</dbReference>
<protein>
    <recommendedName>
        <fullName evidence="3">Exonuclease domain-containing protein</fullName>
    </recommendedName>
</protein>
<dbReference type="InterPro" id="IPR012337">
    <property type="entry name" value="RNaseH-like_sf"/>
</dbReference>
<sequence length="163" mass="19224">MYQNTRLFMWREEDRVGDDDVQTRRFLRVVFAPHLPDSSFEFVIRREGLFGSASVSYCTSLDRVYSIDLQIRAGLWSRYETTGIRPEYLRDRIPVRQVGRKIQDYLCNGEPIWQIRSRTGKARILFGHDLEHDLKCLGFEYPEFFIRDTANIRHLVSADNVSA</sequence>
<keyword evidence="2" id="KW-1185">Reference proteome</keyword>
<dbReference type="EMBL" id="PNBA02000010">
    <property type="protein sequence ID" value="KAG6411803.1"/>
    <property type="molecule type" value="Genomic_DNA"/>
</dbReference>
<organism evidence="1">
    <name type="scientific">Salvia splendens</name>
    <name type="common">Scarlet sage</name>
    <dbReference type="NCBI Taxonomy" id="180675"/>
    <lineage>
        <taxon>Eukaryota</taxon>
        <taxon>Viridiplantae</taxon>
        <taxon>Streptophyta</taxon>
        <taxon>Embryophyta</taxon>
        <taxon>Tracheophyta</taxon>
        <taxon>Spermatophyta</taxon>
        <taxon>Magnoliopsida</taxon>
        <taxon>eudicotyledons</taxon>
        <taxon>Gunneridae</taxon>
        <taxon>Pentapetalae</taxon>
        <taxon>asterids</taxon>
        <taxon>lamiids</taxon>
        <taxon>Lamiales</taxon>
        <taxon>Lamiaceae</taxon>
        <taxon>Nepetoideae</taxon>
        <taxon>Mentheae</taxon>
        <taxon>Salviinae</taxon>
        <taxon>Salvia</taxon>
        <taxon>Salvia subgen. Calosphace</taxon>
        <taxon>core Calosphace</taxon>
    </lineage>
</organism>
<gene>
    <name evidence="1" type="ORF">SASPL_129887</name>
</gene>
<comment type="caution">
    <text evidence="1">The sequence shown here is derived from an EMBL/GenBank/DDBJ whole genome shotgun (WGS) entry which is preliminary data.</text>
</comment>
<dbReference type="InterPro" id="IPR036397">
    <property type="entry name" value="RNaseH_sf"/>
</dbReference>
<accession>A0A8X8XE54</accession>
<name>A0A8X8XE54_SALSN</name>
<dbReference type="AlphaFoldDB" id="A0A8X8XE54"/>
<evidence type="ECO:0000313" key="1">
    <source>
        <dbReference type="EMBL" id="KAG6411803.1"/>
    </source>
</evidence>
<proteinExistence type="predicted"/>
<evidence type="ECO:0008006" key="3">
    <source>
        <dbReference type="Google" id="ProtNLM"/>
    </source>
</evidence>
<dbReference type="Gene3D" id="3.30.420.10">
    <property type="entry name" value="Ribonuclease H-like superfamily/Ribonuclease H"/>
    <property type="match status" value="1"/>
</dbReference>
<dbReference type="GO" id="GO:0003676">
    <property type="term" value="F:nucleic acid binding"/>
    <property type="evidence" value="ECO:0007669"/>
    <property type="project" value="InterPro"/>
</dbReference>
<dbReference type="Proteomes" id="UP000298416">
    <property type="component" value="Unassembled WGS sequence"/>
</dbReference>
<reference evidence="1" key="2">
    <citation type="submission" date="2020-08" db="EMBL/GenBank/DDBJ databases">
        <title>Plant Genome Project.</title>
        <authorList>
            <person name="Zhang R.-G."/>
        </authorList>
    </citation>
    <scope>NUCLEOTIDE SEQUENCE</scope>
    <source>
        <strain evidence="1">Huo1</strain>
        <tissue evidence="1">Leaf</tissue>
    </source>
</reference>
<reference evidence="1" key="1">
    <citation type="submission" date="2018-01" db="EMBL/GenBank/DDBJ databases">
        <authorList>
            <person name="Mao J.F."/>
        </authorList>
    </citation>
    <scope>NUCLEOTIDE SEQUENCE</scope>
    <source>
        <strain evidence="1">Huo1</strain>
        <tissue evidence="1">Leaf</tissue>
    </source>
</reference>